<reference evidence="3" key="3">
    <citation type="journal article" date="2008" name="Nucleic Acids Res.">
        <title>The rice annotation project database (RAP-DB): 2008 update.</title>
        <authorList>
            <consortium name="The rice annotation project (RAP)"/>
        </authorList>
    </citation>
    <scope>GENOME REANNOTATION</scope>
    <source>
        <strain evidence="3">cv. Nipponbare</strain>
    </source>
</reference>
<protein>
    <submittedName>
        <fullName evidence="1">Uncharacterized protein</fullName>
    </submittedName>
</protein>
<reference evidence="3" key="2">
    <citation type="journal article" date="2005" name="Nature">
        <title>The map-based sequence of the rice genome.</title>
        <authorList>
            <consortium name="International rice genome sequencing project (IRGSP)"/>
            <person name="Matsumoto T."/>
            <person name="Wu J."/>
            <person name="Kanamori H."/>
            <person name="Katayose Y."/>
            <person name="Fujisawa M."/>
            <person name="Namiki N."/>
            <person name="Mizuno H."/>
            <person name="Yamamoto K."/>
            <person name="Antonio B.A."/>
            <person name="Baba T."/>
            <person name="Sakata K."/>
            <person name="Nagamura Y."/>
            <person name="Aoki H."/>
            <person name="Arikawa K."/>
            <person name="Arita K."/>
            <person name="Bito T."/>
            <person name="Chiden Y."/>
            <person name="Fujitsuka N."/>
            <person name="Fukunaka R."/>
            <person name="Hamada M."/>
            <person name="Harada C."/>
            <person name="Hayashi A."/>
            <person name="Hijishita S."/>
            <person name="Honda M."/>
            <person name="Hosokawa S."/>
            <person name="Ichikawa Y."/>
            <person name="Idonuma A."/>
            <person name="Iijima M."/>
            <person name="Ikeda M."/>
            <person name="Ikeno M."/>
            <person name="Ito K."/>
            <person name="Ito S."/>
            <person name="Ito T."/>
            <person name="Ito Y."/>
            <person name="Ito Y."/>
            <person name="Iwabuchi A."/>
            <person name="Kamiya K."/>
            <person name="Karasawa W."/>
            <person name="Kurita K."/>
            <person name="Katagiri S."/>
            <person name="Kikuta A."/>
            <person name="Kobayashi H."/>
            <person name="Kobayashi N."/>
            <person name="Machita K."/>
            <person name="Maehara T."/>
            <person name="Masukawa M."/>
            <person name="Mizubayashi T."/>
            <person name="Mukai Y."/>
            <person name="Nagasaki H."/>
            <person name="Nagata Y."/>
            <person name="Naito S."/>
            <person name="Nakashima M."/>
            <person name="Nakama Y."/>
            <person name="Nakamichi Y."/>
            <person name="Nakamura M."/>
            <person name="Meguro A."/>
            <person name="Negishi M."/>
            <person name="Ohta I."/>
            <person name="Ohta T."/>
            <person name="Okamoto M."/>
            <person name="Ono N."/>
            <person name="Saji S."/>
            <person name="Sakaguchi M."/>
            <person name="Sakai K."/>
            <person name="Shibata M."/>
            <person name="Shimokawa T."/>
            <person name="Song J."/>
            <person name="Takazaki Y."/>
            <person name="Terasawa K."/>
            <person name="Tsugane M."/>
            <person name="Tsuji K."/>
            <person name="Ueda S."/>
            <person name="Waki K."/>
            <person name="Yamagata H."/>
            <person name="Yamamoto M."/>
            <person name="Yamamoto S."/>
            <person name="Yamane H."/>
            <person name="Yoshiki S."/>
            <person name="Yoshihara R."/>
            <person name="Yukawa K."/>
            <person name="Zhong H."/>
            <person name="Yano M."/>
            <person name="Yuan Q."/>
            <person name="Ouyang S."/>
            <person name="Liu J."/>
            <person name="Jones K.M."/>
            <person name="Gansberger K."/>
            <person name="Moffat K."/>
            <person name="Hill J."/>
            <person name="Bera J."/>
            <person name="Fadrosh D."/>
            <person name="Jin S."/>
            <person name="Johri S."/>
            <person name="Kim M."/>
            <person name="Overton L."/>
            <person name="Reardon M."/>
            <person name="Tsitrin T."/>
            <person name="Vuong H."/>
            <person name="Weaver B."/>
            <person name="Ciecko A."/>
            <person name="Tallon L."/>
            <person name="Jackson J."/>
            <person name="Pai G."/>
            <person name="Aken S.V."/>
            <person name="Utterback T."/>
            <person name="Reidmuller S."/>
            <person name="Feldblyum T."/>
            <person name="Hsiao J."/>
            <person name="Zismann V."/>
            <person name="Iobst S."/>
            <person name="de Vazeille A.R."/>
            <person name="Buell C.R."/>
            <person name="Ying K."/>
            <person name="Li Y."/>
            <person name="Lu T."/>
            <person name="Huang Y."/>
            <person name="Zhao Q."/>
            <person name="Feng Q."/>
            <person name="Zhang L."/>
            <person name="Zhu J."/>
            <person name="Weng Q."/>
            <person name="Mu J."/>
            <person name="Lu Y."/>
            <person name="Fan D."/>
            <person name="Liu Y."/>
            <person name="Guan J."/>
            <person name="Zhang Y."/>
            <person name="Yu S."/>
            <person name="Liu X."/>
            <person name="Zhang Y."/>
            <person name="Hong G."/>
            <person name="Han B."/>
            <person name="Choisne N."/>
            <person name="Demange N."/>
            <person name="Orjeda G."/>
            <person name="Samain S."/>
            <person name="Cattolico L."/>
            <person name="Pelletier E."/>
            <person name="Couloux A."/>
            <person name="Segurens B."/>
            <person name="Wincker P."/>
            <person name="D'Hont A."/>
            <person name="Scarpelli C."/>
            <person name="Weissenbach J."/>
            <person name="Salanoubat M."/>
            <person name="Quetier F."/>
            <person name="Yu Y."/>
            <person name="Kim H.R."/>
            <person name="Rambo T."/>
            <person name="Currie J."/>
            <person name="Collura K."/>
            <person name="Luo M."/>
            <person name="Yang T."/>
            <person name="Ammiraju J.S.S."/>
            <person name="Engler F."/>
            <person name="Soderlund C."/>
            <person name="Wing R.A."/>
            <person name="Palmer L.E."/>
            <person name="de la Bastide M."/>
            <person name="Spiegel L."/>
            <person name="Nascimento L."/>
            <person name="Zutavern T."/>
            <person name="O'Shaughnessy A."/>
            <person name="Dike S."/>
            <person name="Dedhia N."/>
            <person name="Preston R."/>
            <person name="Balija V."/>
            <person name="McCombie W.R."/>
            <person name="Chow T."/>
            <person name="Chen H."/>
            <person name="Chung M."/>
            <person name="Chen C."/>
            <person name="Shaw J."/>
            <person name="Wu H."/>
            <person name="Hsiao K."/>
            <person name="Chao Y."/>
            <person name="Chu M."/>
            <person name="Cheng C."/>
            <person name="Hour A."/>
            <person name="Lee P."/>
            <person name="Lin S."/>
            <person name="Lin Y."/>
            <person name="Liou J."/>
            <person name="Liu S."/>
            <person name="Hsing Y."/>
            <person name="Raghuvanshi S."/>
            <person name="Mohanty A."/>
            <person name="Bharti A.K."/>
            <person name="Gaur A."/>
            <person name="Gupta V."/>
            <person name="Kumar D."/>
            <person name="Ravi V."/>
            <person name="Vij S."/>
            <person name="Kapur A."/>
            <person name="Khurana P."/>
            <person name="Khurana P."/>
            <person name="Khurana J.P."/>
            <person name="Tyagi A.K."/>
            <person name="Gaikwad K."/>
            <person name="Singh A."/>
            <person name="Dalal V."/>
            <person name="Srivastava S."/>
            <person name="Dixit A."/>
            <person name="Pal A.K."/>
            <person name="Ghazi I.A."/>
            <person name="Yadav M."/>
            <person name="Pandit A."/>
            <person name="Bhargava A."/>
            <person name="Sureshbabu K."/>
            <person name="Batra K."/>
            <person name="Sharma T.R."/>
            <person name="Mohapatra T."/>
            <person name="Singh N.K."/>
            <person name="Messing J."/>
            <person name="Nelson A.B."/>
            <person name="Fuks G."/>
            <person name="Kavchok S."/>
            <person name="Keizer G."/>
            <person name="Linton E."/>
            <person name="Llaca V."/>
            <person name="Song R."/>
            <person name="Tanyolac B."/>
            <person name="Young S."/>
            <person name="Ho-Il K."/>
            <person name="Hahn J.H."/>
            <person name="Sangsakoo G."/>
            <person name="Vanavichit A."/>
            <person name="de Mattos Luiz.A.T."/>
            <person name="Zimmer P.D."/>
            <person name="Malone G."/>
            <person name="Dellagostin O."/>
            <person name="de Oliveira A.C."/>
            <person name="Bevan M."/>
            <person name="Bancroft I."/>
            <person name="Minx P."/>
            <person name="Cordum H."/>
            <person name="Wilson R."/>
            <person name="Cheng Z."/>
            <person name="Jin W."/>
            <person name="Jiang J."/>
            <person name="Leong S.A."/>
            <person name="Iwama H."/>
            <person name="Gojobori T."/>
            <person name="Itoh T."/>
            <person name="Niimura Y."/>
            <person name="Fujii Y."/>
            <person name="Habara T."/>
            <person name="Sakai H."/>
            <person name="Sato Y."/>
            <person name="Wilson G."/>
            <person name="Kumar K."/>
            <person name="McCouch S."/>
            <person name="Juretic N."/>
            <person name="Hoen D."/>
            <person name="Wright S."/>
            <person name="Bruskiewich R."/>
            <person name="Bureau T."/>
            <person name="Miyao A."/>
            <person name="Hirochika H."/>
            <person name="Nishikawa T."/>
            <person name="Kadowaki K."/>
            <person name="Sugiura M."/>
            <person name="Burr B."/>
            <person name="Sasaki T."/>
        </authorList>
    </citation>
    <scope>NUCLEOTIDE SEQUENCE [LARGE SCALE GENOMIC DNA]</scope>
    <source>
        <strain evidence="3">cv. Nipponbare</strain>
    </source>
</reference>
<name>Q8LI75_ORYSJ</name>
<evidence type="ECO:0000313" key="3">
    <source>
        <dbReference type="Proteomes" id="UP000000763"/>
    </source>
</evidence>
<evidence type="ECO:0000313" key="2">
    <source>
        <dbReference type="EMBL" id="BAD69074.1"/>
    </source>
</evidence>
<reference evidence="1" key="1">
    <citation type="journal article" date="2002" name="Nature">
        <title>The genome sequence and structure of rice chromosome 1.</title>
        <authorList>
            <person name="Sasaki T."/>
            <person name="Matsumoto T."/>
            <person name="Yamamoto K."/>
            <person name="Sakata K."/>
            <person name="Baba T."/>
            <person name="Katayose Y."/>
            <person name="Wu J."/>
            <person name="Niimura Y."/>
            <person name="Cheng Z."/>
            <person name="Nagamura Y."/>
            <person name="Antonio B.A."/>
            <person name="Kanamori H."/>
            <person name="Hosokawa S."/>
            <person name="Masukawa M."/>
            <person name="Arikawa K."/>
            <person name="Chiden Y."/>
            <person name="Hayashi M."/>
            <person name="Okamoto M."/>
            <person name="Ando T."/>
            <person name="Aoki H."/>
            <person name="Arita K."/>
            <person name="Hamada M."/>
            <person name="Harada C."/>
            <person name="Hijishita S."/>
            <person name="Honda M."/>
            <person name="Ichikawa Y."/>
            <person name="Idonuma A."/>
            <person name="Iijima M."/>
            <person name="Ikeda M."/>
            <person name="Ikeno M."/>
            <person name="Itoh S."/>
            <person name="Itoh T."/>
            <person name="Itoh Y."/>
            <person name="Itoh Y."/>
            <person name="Iwabuchi A."/>
            <person name="Kamiya K."/>
            <person name="Karasawa W."/>
            <person name="Katagiri S."/>
            <person name="Kikuta A."/>
            <person name="Kobayashi N."/>
            <person name="Kono I."/>
            <person name="Machita K."/>
            <person name="Maehara T."/>
            <person name="Mizuno H."/>
            <person name="Mizubayashi T."/>
            <person name="Mukai Y."/>
            <person name="Nagasaki H."/>
            <person name="Nakashima M."/>
            <person name="Nakama Y."/>
            <person name="Nakamichi Y."/>
            <person name="Nakamura M."/>
            <person name="Namiki N."/>
            <person name="Negishi M."/>
            <person name="Ohta I."/>
            <person name="Ono N."/>
            <person name="Saji S."/>
            <person name="Sakai K."/>
            <person name="Shibata M."/>
            <person name="Shimokawa T."/>
            <person name="Shomura A."/>
            <person name="Song J."/>
            <person name="Takazaki Y."/>
            <person name="Terasawa K."/>
            <person name="Tsuji K."/>
            <person name="Waki K."/>
            <person name="Yamagata H."/>
            <person name="Yamane H."/>
            <person name="Yoshiki S."/>
            <person name="Yoshihara R."/>
            <person name="Yukawa K."/>
            <person name="Zhong H."/>
            <person name="Iwama H."/>
            <person name="Endo T."/>
            <person name="Ito H."/>
            <person name="Hahn J.H."/>
            <person name="Kim H.I."/>
            <person name="Eun M.Y."/>
            <person name="Yano M."/>
            <person name="Jiang J."/>
            <person name="Gojobori T."/>
        </authorList>
    </citation>
    <scope>NUCLEOTIDE SEQUENCE</scope>
</reference>
<evidence type="ECO:0000313" key="1">
    <source>
        <dbReference type="EMBL" id="BAC06288.1"/>
    </source>
</evidence>
<gene>
    <name evidence="1" type="ORF">OSJNBb0093M23.25</name>
    <name evidence="2" type="ORF">P0676G08.4</name>
</gene>
<sequence length="97" mass="10134">MATFLDMLQIILPETVLPRASSRARQPFAQAFPATIAGSGWVRAAATSMPLPELAPALLSSPHAARPFSPPVQHRGGDAIAALLPPGGGIWRPPTSM</sequence>
<organism evidence="1">
    <name type="scientific">Oryza sativa subsp. japonica</name>
    <name type="common">Rice</name>
    <dbReference type="NCBI Taxonomy" id="39947"/>
    <lineage>
        <taxon>Eukaryota</taxon>
        <taxon>Viridiplantae</taxon>
        <taxon>Streptophyta</taxon>
        <taxon>Embryophyta</taxon>
        <taxon>Tracheophyta</taxon>
        <taxon>Spermatophyta</taxon>
        <taxon>Magnoliopsida</taxon>
        <taxon>Liliopsida</taxon>
        <taxon>Poales</taxon>
        <taxon>Poaceae</taxon>
        <taxon>BOP clade</taxon>
        <taxon>Oryzoideae</taxon>
        <taxon>Oryzeae</taxon>
        <taxon>Oryzinae</taxon>
        <taxon>Oryza</taxon>
        <taxon>Oryza sativa</taxon>
    </lineage>
</organism>
<dbReference type="Proteomes" id="UP000000763">
    <property type="component" value="Chromosome 1"/>
</dbReference>
<dbReference type="EMBL" id="AP004821">
    <property type="protein sequence ID" value="BAD69074.1"/>
    <property type="molecule type" value="Genomic_DNA"/>
</dbReference>
<dbReference type="AlphaFoldDB" id="Q8LI75"/>
<dbReference type="EMBL" id="AP003854">
    <property type="protein sequence ID" value="BAC06288.1"/>
    <property type="molecule type" value="Genomic_DNA"/>
</dbReference>
<proteinExistence type="predicted"/>
<accession>Q8LI75</accession>
<dbReference type="Proteomes" id="UP000817658">
    <property type="component" value="Chromosome 1"/>
</dbReference>